<evidence type="ECO:0000256" key="1">
    <source>
        <dbReference type="SAM" id="Phobius"/>
    </source>
</evidence>
<sequence length="45" mass="5433">MICSFVYFSANLIIPFYLYTIYGKLISAFCQLFSVYLLYDYRNVR</sequence>
<organism evidence="2 3">
    <name type="scientific">Phocaeicola coprocola DSM 17136</name>
    <dbReference type="NCBI Taxonomy" id="470145"/>
    <lineage>
        <taxon>Bacteria</taxon>
        <taxon>Pseudomonadati</taxon>
        <taxon>Bacteroidota</taxon>
        <taxon>Bacteroidia</taxon>
        <taxon>Bacteroidales</taxon>
        <taxon>Bacteroidaceae</taxon>
        <taxon>Phocaeicola</taxon>
    </lineage>
</organism>
<evidence type="ECO:0000313" key="2">
    <source>
        <dbReference type="EMBL" id="EDV00416.1"/>
    </source>
</evidence>
<reference evidence="2 3" key="1">
    <citation type="submission" date="2008-04" db="EMBL/GenBank/DDBJ databases">
        <title>Draft genome sequence of Bacteroides coprocola (DSM 17136).</title>
        <authorList>
            <person name="Sudarsanam P."/>
            <person name="Ley R."/>
            <person name="Guruge J."/>
            <person name="Turnbaugh P.J."/>
            <person name="Mahowald M."/>
            <person name="Liep D."/>
            <person name="Gordon J."/>
        </authorList>
    </citation>
    <scope>NUCLEOTIDE SEQUENCE [LARGE SCALE GENOMIC DNA]</scope>
    <source>
        <strain evidence="2 3">DSM 17136</strain>
    </source>
</reference>
<evidence type="ECO:0000313" key="3">
    <source>
        <dbReference type="Proteomes" id="UP000003146"/>
    </source>
</evidence>
<protein>
    <submittedName>
        <fullName evidence="2">Uncharacterized protein</fullName>
    </submittedName>
</protein>
<keyword evidence="1" id="KW-0812">Transmembrane</keyword>
<reference evidence="2 3" key="2">
    <citation type="submission" date="2008-04" db="EMBL/GenBank/DDBJ databases">
        <authorList>
            <person name="Fulton L."/>
            <person name="Clifton S."/>
            <person name="Fulton B."/>
            <person name="Xu J."/>
            <person name="Minx P."/>
            <person name="Pepin K.H."/>
            <person name="Johnson M."/>
            <person name="Thiruvilangam P."/>
            <person name="Bhonagiri V."/>
            <person name="Nash W.E."/>
            <person name="Mardis E.R."/>
            <person name="Wilson R.K."/>
        </authorList>
    </citation>
    <scope>NUCLEOTIDE SEQUENCE [LARGE SCALE GENOMIC DNA]</scope>
    <source>
        <strain evidence="2 3">DSM 17136</strain>
    </source>
</reference>
<accession>B3JKS2</accession>
<comment type="caution">
    <text evidence="2">The sequence shown here is derived from an EMBL/GenBank/DDBJ whole genome shotgun (WGS) entry which is preliminary data.</text>
</comment>
<dbReference type="STRING" id="470145.BACCOP_02503"/>
<dbReference type="EMBL" id="ABIY02000096">
    <property type="protein sequence ID" value="EDV00416.1"/>
    <property type="molecule type" value="Genomic_DNA"/>
</dbReference>
<dbReference type="AlphaFoldDB" id="B3JKS2"/>
<dbReference type="Proteomes" id="UP000003146">
    <property type="component" value="Unassembled WGS sequence"/>
</dbReference>
<keyword evidence="1" id="KW-0472">Membrane</keyword>
<feature type="transmembrane region" description="Helical" evidence="1">
    <location>
        <begin position="16"/>
        <end position="39"/>
    </location>
</feature>
<proteinExistence type="predicted"/>
<gene>
    <name evidence="2" type="ORF">BACCOP_02503</name>
</gene>
<name>B3JKS2_9BACT</name>
<keyword evidence="1" id="KW-1133">Transmembrane helix</keyword>
<dbReference type="HOGENOM" id="CLU_3195969_0_0_10"/>